<dbReference type="AlphaFoldDB" id="A0AAV7ZLX3"/>
<proteinExistence type="predicted"/>
<feature type="domain" description="BTB" evidence="3">
    <location>
        <begin position="467"/>
        <end position="552"/>
    </location>
</feature>
<feature type="repeat" description="RCC1" evidence="2">
    <location>
        <begin position="204"/>
        <end position="257"/>
    </location>
</feature>
<dbReference type="PROSITE" id="PS50097">
    <property type="entry name" value="BTB"/>
    <property type="match status" value="1"/>
</dbReference>
<dbReference type="CDD" id="cd18186">
    <property type="entry name" value="BTB_POZ_ZBTB_KLHL-like"/>
    <property type="match status" value="1"/>
</dbReference>
<dbReference type="EMBL" id="JANTQA010000026">
    <property type="protein sequence ID" value="KAJ3442992.1"/>
    <property type="molecule type" value="Genomic_DNA"/>
</dbReference>
<dbReference type="SUPFAM" id="SSF50985">
    <property type="entry name" value="RCC1/BLIP-II"/>
    <property type="match status" value="2"/>
</dbReference>
<protein>
    <submittedName>
        <fullName evidence="4">Btk-binding protein-related</fullName>
    </submittedName>
</protein>
<name>A0AAV7ZLX3_9EUKA</name>
<evidence type="ECO:0000259" key="3">
    <source>
        <dbReference type="PROSITE" id="PS50097"/>
    </source>
</evidence>
<dbReference type="SUPFAM" id="SSF54695">
    <property type="entry name" value="POZ domain"/>
    <property type="match status" value="1"/>
</dbReference>
<keyword evidence="1" id="KW-0677">Repeat</keyword>
<dbReference type="Gene3D" id="3.30.710.10">
    <property type="entry name" value="Potassium Channel Kv1.1, Chain A"/>
    <property type="match status" value="1"/>
</dbReference>
<dbReference type="InterPro" id="IPR051625">
    <property type="entry name" value="Signaling_Regulatory_Domain"/>
</dbReference>
<evidence type="ECO:0000313" key="5">
    <source>
        <dbReference type="Proteomes" id="UP001146793"/>
    </source>
</evidence>
<evidence type="ECO:0000256" key="1">
    <source>
        <dbReference type="ARBA" id="ARBA00022737"/>
    </source>
</evidence>
<dbReference type="Pfam" id="PF00651">
    <property type="entry name" value="BTB"/>
    <property type="match status" value="1"/>
</dbReference>
<sequence>MSKNEMEKPDVILGCDSRLSFLANNNRLPLWSHVPKTKITKPKKIVMGCSSHVLIWCKSNSLELHHKDLGVKKYQLPNESISDIASGSNTYLVLTKSGTVYSLADGGRYNEVPFKDPQNSKWDSLRKVDFFTKKNIVIKQIGMGYCNDYFLAENGDYYANGKVWEGRTGKSHAEQNLPIIICSDVDKIFSGPHGLGIFVIKTNNELFSSGNNSSKKLGLGNIQDQKVLKKVTCSGFEPKDIVKLVTGQYHSTLLTNDGNVFSCGGASQSGHGVETNTFTEIAELKEKVIILLSSGEYHQLAITQELELFGWGFQVSPTSGSVDYKKPVKITLPNFPVTRKMRIDCGSSSVMIYNTANDDISQDFELFFANKKFSDTFLGSKEYEITCHKLILECRTKLKIEDIQKIFIQNSSTKEEIITFLRWVYYGEQSNSTLLKKVFDSLNLTFSPNDNLLENDLIRLFNDEDSKDFSLLIKDDEEEEYDEEEDEEENFEEIPVHKFILLARSGLFREMFENLNEKEKEISEIKDYSGKSIDSIEILIKFFYTNKIELTADHDPILILEELSDAVEYYQLNEDSSLTDELAKIKRQYKIN</sequence>
<dbReference type="Pfam" id="PF13540">
    <property type="entry name" value="RCC1_2"/>
    <property type="match status" value="1"/>
</dbReference>
<dbReference type="Proteomes" id="UP001146793">
    <property type="component" value="Unassembled WGS sequence"/>
</dbReference>
<accession>A0AAV7ZLX3</accession>
<dbReference type="InterPro" id="IPR009091">
    <property type="entry name" value="RCC1/BLIP-II"/>
</dbReference>
<gene>
    <name evidence="4" type="ORF">M0812_12749</name>
</gene>
<comment type="caution">
    <text evidence="4">The sequence shown here is derived from an EMBL/GenBank/DDBJ whole genome shotgun (WGS) entry which is preliminary data.</text>
</comment>
<reference evidence="4" key="1">
    <citation type="submission" date="2022-08" db="EMBL/GenBank/DDBJ databases">
        <title>Novel sulphate-reducing endosymbionts in the free-living metamonad Anaeramoeba.</title>
        <authorList>
            <person name="Jerlstrom-Hultqvist J."/>
            <person name="Cepicka I."/>
            <person name="Gallot-Lavallee L."/>
            <person name="Salas-Leiva D."/>
            <person name="Curtis B.A."/>
            <person name="Zahonova K."/>
            <person name="Pipaliya S."/>
            <person name="Dacks J."/>
            <person name="Roger A.J."/>
        </authorList>
    </citation>
    <scope>NUCLEOTIDE SEQUENCE</scope>
    <source>
        <strain evidence="4">Busselton2</strain>
    </source>
</reference>
<evidence type="ECO:0000256" key="2">
    <source>
        <dbReference type="PROSITE-ProRule" id="PRU00235"/>
    </source>
</evidence>
<evidence type="ECO:0000313" key="4">
    <source>
        <dbReference type="EMBL" id="KAJ3442992.1"/>
    </source>
</evidence>
<dbReference type="Gene3D" id="2.130.10.30">
    <property type="entry name" value="Regulator of chromosome condensation 1/beta-lactamase-inhibitor protein II"/>
    <property type="match status" value="1"/>
</dbReference>
<dbReference type="InterPro" id="IPR000210">
    <property type="entry name" value="BTB/POZ_dom"/>
</dbReference>
<dbReference type="PANTHER" id="PTHR22872">
    <property type="entry name" value="BTK-BINDING PROTEIN-RELATED"/>
    <property type="match status" value="1"/>
</dbReference>
<dbReference type="PROSITE" id="PS50012">
    <property type="entry name" value="RCC1_3"/>
    <property type="match status" value="1"/>
</dbReference>
<dbReference type="InterPro" id="IPR000408">
    <property type="entry name" value="Reg_chr_condens"/>
</dbReference>
<organism evidence="4 5">
    <name type="scientific">Anaeramoeba flamelloides</name>
    <dbReference type="NCBI Taxonomy" id="1746091"/>
    <lineage>
        <taxon>Eukaryota</taxon>
        <taxon>Metamonada</taxon>
        <taxon>Anaeramoebidae</taxon>
        <taxon>Anaeramoeba</taxon>
    </lineage>
</organism>
<dbReference type="InterPro" id="IPR011333">
    <property type="entry name" value="SKP1/BTB/POZ_sf"/>
</dbReference>